<reference evidence="16" key="1">
    <citation type="journal article" date="2020" name="bioRxiv">
        <title>Chromosome-level reference genome of the European wasp spider Argiope bruennichi: a resource for studies on range expansion and evolutionary adaptation.</title>
        <authorList>
            <person name="Sheffer M.M."/>
            <person name="Hoppe A."/>
            <person name="Krehenwinkel H."/>
            <person name="Uhl G."/>
            <person name="Kuss A.W."/>
            <person name="Jensen L."/>
            <person name="Jensen C."/>
            <person name="Gillespie R.G."/>
            <person name="Hoff K.J."/>
            <person name="Prost S."/>
        </authorList>
    </citation>
    <scope>NUCLEOTIDE SEQUENCE</scope>
</reference>
<dbReference type="Gene3D" id="2.60.40.10">
    <property type="entry name" value="Immunoglobulins"/>
    <property type="match status" value="11"/>
</dbReference>
<dbReference type="PRINTS" id="PR01838">
    <property type="entry name" value="NCAMFAMILY"/>
</dbReference>
<dbReference type="PROSITE" id="PS50853">
    <property type="entry name" value="FN3"/>
    <property type="match status" value="4"/>
</dbReference>
<dbReference type="InterPro" id="IPR003961">
    <property type="entry name" value="FN3_dom"/>
</dbReference>
<keyword evidence="7 12" id="KW-0472">Membrane</keyword>
<dbReference type="InterPro" id="IPR013783">
    <property type="entry name" value="Ig-like_fold"/>
</dbReference>
<dbReference type="SMART" id="SM00060">
    <property type="entry name" value="FN3"/>
    <property type="match status" value="4"/>
</dbReference>
<evidence type="ECO:0000256" key="11">
    <source>
        <dbReference type="SAM" id="MobiDB-lite"/>
    </source>
</evidence>
<feature type="domain" description="Ig-like" evidence="14">
    <location>
        <begin position="304"/>
        <end position="390"/>
    </location>
</feature>
<dbReference type="GO" id="GO:0098632">
    <property type="term" value="F:cell-cell adhesion mediator activity"/>
    <property type="evidence" value="ECO:0007669"/>
    <property type="project" value="TreeGrafter"/>
</dbReference>
<evidence type="ECO:0000256" key="13">
    <source>
        <dbReference type="SAM" id="SignalP"/>
    </source>
</evidence>
<comment type="subcellular location">
    <subcellularLocation>
        <location evidence="1">Membrane</location>
        <topology evidence="1">Single-pass membrane protein</topology>
    </subcellularLocation>
</comment>
<feature type="domain" description="Ig-like" evidence="14">
    <location>
        <begin position="132"/>
        <end position="219"/>
    </location>
</feature>
<feature type="domain" description="Fibronectin type-III" evidence="15">
    <location>
        <begin position="974"/>
        <end position="1068"/>
    </location>
</feature>
<dbReference type="InterPro" id="IPR036179">
    <property type="entry name" value="Ig-like_dom_sf"/>
</dbReference>
<evidence type="ECO:0000256" key="1">
    <source>
        <dbReference type="ARBA" id="ARBA00004167"/>
    </source>
</evidence>
<feature type="domain" description="Fibronectin type-III" evidence="15">
    <location>
        <begin position="677"/>
        <end position="773"/>
    </location>
</feature>
<dbReference type="SMART" id="SM00409">
    <property type="entry name" value="IG"/>
    <property type="match status" value="6"/>
</dbReference>
<sequence length="1229" mass="136063">MAGELWMVVALLSTVLSNIYCGDDESGPRFRTEPPFRIEFSNSSGAEIRCTADGIPPPRMNWQNREGANARDIPGIRYMRSDGTLVFPPFAREDYRQDVHDTLYQCLASNSAGAIISKEMHVRGVVQQKFIPQVYDDYVIRGNTAVLRCHLPSFVREYVTLDSWLIDEDLVLKSTDIEDDKYTVLSTGELIIHRVDDSDGKRNFKCRARHRLTGELVLSPTTGKVIVTEPHSPMGPRITFSQSQVRADEGSYVRIPCVSTAQPAPEYRWLKETSSGLFPVIEDHRTRVTSGDKRTDTVLIVTAPLKVTVIPEHQTLNIGETAVLNCSVSGHPVHTVTWRKDQRHLAANSRVQLLSRDVLHITSVRREDKGMYQCFAYNDADGAQGTAEIKIGDVPPVLLITHFLDTYGPFQTLSAISGQELVLNCPVGGYPIKSITWQKGGIILPLDHRHKISSTGYLTLQDVQKAADEGEYTCIAKNPDGLTASGSTYVSVVVAPVIDAQYFPDTITANEGERAKIICSATTGDPPIRFKWLKNGFPFVSTGRVSINLLDDSSVLQFRKVQATDRGQYTCVATNAATSTNMTSQLVVNVPPAWTAEPVNTSAILGSSAWMNCSAEGFPTPSIIWRKARESSPGDFGYVTSSPRIRQYNNGSLVLWDVELSDKGFYLCQANNGIGAALSKVIFLNVQVETAYNKSADVPFNGNSHITGSSVQYKMADDTWKGHTSQLIVSGSDSTAILRALHPVTTYHLRVIAENAIGKSRPSGIINVTTQVEAPSGPPRELTVHPTGDQSLKVTWKPPREDARHGRIQGYHVGYRVYHSSEKFQYKTVEANEDSELHSTYVTGLQPFTKYEVIVKAYNVAGAGPQTDSIIGTTLETAPPTSPILQVIGTTSNSINIRWEKDSKDRSSITEYTLHYRHDDSMWQTKKLRSTTDRYTLENVKCGTRYQMYLTASNSLGTGEPSPSVTTRTKGAAPMPAPQNSFVTLNSTFVVLHLDGWQSGGCPILHFNIQYKAKYQNQWTSVPDRIPANREKTIVGQLTPDREYIVMVTAHSEAGVTQAEYKFRTLPLQYSSESTSLPALVRREAELPFHRNVTLLIPVVVSSLVLIIVIFTVVVCLRKHTQDRRGQQEYDSQKIAADSLLMSEVSQKSLSGKQSINGSHYSSPTRGQHQFASSKSGEQRRTDKQHEYAEPYTAYPSSRQRSDEGSFATIKRAPPRSGSMTSAYKTGFS</sequence>
<dbReference type="InterPro" id="IPR003599">
    <property type="entry name" value="Ig_sub"/>
</dbReference>
<dbReference type="InterPro" id="IPR056754">
    <property type="entry name" value="DSCAM/DSCAML_C"/>
</dbReference>
<dbReference type="Pfam" id="PF00041">
    <property type="entry name" value="fn3"/>
    <property type="match status" value="3"/>
</dbReference>
<dbReference type="GO" id="GO:0007156">
    <property type="term" value="P:homophilic cell adhesion via plasma membrane adhesion molecules"/>
    <property type="evidence" value="ECO:0007669"/>
    <property type="project" value="TreeGrafter"/>
</dbReference>
<feature type="domain" description="Fibronectin type-III" evidence="15">
    <location>
        <begin position="778"/>
        <end position="877"/>
    </location>
</feature>
<evidence type="ECO:0000256" key="3">
    <source>
        <dbReference type="ARBA" id="ARBA00022729"/>
    </source>
</evidence>
<dbReference type="InterPro" id="IPR009138">
    <property type="entry name" value="Neural_cell_adh"/>
</dbReference>
<dbReference type="PANTHER" id="PTHR10075:SF100">
    <property type="entry name" value="FASCICLIN-2"/>
    <property type="match status" value="1"/>
</dbReference>
<keyword evidence="2 12" id="KW-0812">Transmembrane</keyword>
<name>A0A8T0FDE7_ARGBR</name>
<dbReference type="Pfam" id="PF25059">
    <property type="entry name" value="FN3_DSCAM-DSCAML_C"/>
    <property type="match status" value="1"/>
</dbReference>
<dbReference type="SUPFAM" id="SSF49265">
    <property type="entry name" value="Fibronectin type III"/>
    <property type="match status" value="2"/>
</dbReference>
<dbReference type="SMART" id="SM00408">
    <property type="entry name" value="IGc2"/>
    <property type="match status" value="5"/>
</dbReference>
<dbReference type="CDD" id="cd00063">
    <property type="entry name" value="FN3"/>
    <property type="match status" value="4"/>
</dbReference>
<comment type="caution">
    <text evidence="16">The sequence shown here is derived from an EMBL/GenBank/DDBJ whole genome shotgun (WGS) entry which is preliminary data.</text>
</comment>
<keyword evidence="8" id="KW-1015">Disulfide bond</keyword>
<feature type="domain" description="Ig-like" evidence="14">
    <location>
        <begin position="236"/>
        <end position="272"/>
    </location>
</feature>
<evidence type="ECO:0000313" key="17">
    <source>
        <dbReference type="Proteomes" id="UP000807504"/>
    </source>
</evidence>
<dbReference type="FunFam" id="2.60.40.10:FF:000104">
    <property type="entry name" value="Down syndrome cell adhesion molecule b"/>
    <property type="match status" value="1"/>
</dbReference>
<dbReference type="InterPro" id="IPR003598">
    <property type="entry name" value="Ig_sub2"/>
</dbReference>
<gene>
    <name evidence="16" type="ORF">HNY73_007112</name>
</gene>
<feature type="signal peptide" evidence="13">
    <location>
        <begin position="1"/>
        <end position="21"/>
    </location>
</feature>
<reference evidence="16" key="2">
    <citation type="submission" date="2020-06" db="EMBL/GenBank/DDBJ databases">
        <authorList>
            <person name="Sheffer M."/>
        </authorList>
    </citation>
    <scope>NUCLEOTIDE SEQUENCE</scope>
</reference>
<dbReference type="CDD" id="cd20957">
    <property type="entry name" value="IgC2_3_Dscam"/>
    <property type="match status" value="1"/>
</dbReference>
<evidence type="ECO:0000256" key="5">
    <source>
        <dbReference type="ARBA" id="ARBA00022889"/>
    </source>
</evidence>
<dbReference type="InterPro" id="IPR013098">
    <property type="entry name" value="Ig_I-set"/>
</dbReference>
<keyword evidence="3 13" id="KW-0732">Signal</keyword>
<feature type="region of interest" description="Disordered" evidence="11">
    <location>
        <begin position="1152"/>
        <end position="1229"/>
    </location>
</feature>
<feature type="domain" description="Ig-like" evidence="14">
    <location>
        <begin position="592"/>
        <end position="679"/>
    </location>
</feature>
<dbReference type="AlphaFoldDB" id="A0A8T0FDE7"/>
<feature type="domain" description="Fibronectin type-III" evidence="15">
    <location>
        <begin position="879"/>
        <end position="972"/>
    </location>
</feature>
<evidence type="ECO:0000256" key="10">
    <source>
        <dbReference type="ARBA" id="ARBA00023319"/>
    </source>
</evidence>
<feature type="transmembrane region" description="Helical" evidence="12">
    <location>
        <begin position="1095"/>
        <end position="1117"/>
    </location>
</feature>
<feature type="compositionally biased region" description="Polar residues" evidence="11">
    <location>
        <begin position="956"/>
        <end position="969"/>
    </location>
</feature>
<feature type="compositionally biased region" description="Polar residues" evidence="11">
    <location>
        <begin position="1152"/>
        <end position="1176"/>
    </location>
</feature>
<feature type="domain" description="Ig-like" evidence="14">
    <location>
        <begin position="28"/>
        <end position="117"/>
    </location>
</feature>
<dbReference type="GO" id="GO:0030424">
    <property type="term" value="C:axon"/>
    <property type="evidence" value="ECO:0007669"/>
    <property type="project" value="TreeGrafter"/>
</dbReference>
<dbReference type="Proteomes" id="UP000807504">
    <property type="component" value="Unassembled WGS sequence"/>
</dbReference>
<dbReference type="PROSITE" id="PS50835">
    <property type="entry name" value="IG_LIKE"/>
    <property type="match status" value="7"/>
</dbReference>
<dbReference type="FunFam" id="2.60.40.10:FF:000333">
    <property type="entry name" value="Down syndrome cell adhesion molecule"/>
    <property type="match status" value="1"/>
</dbReference>
<keyword evidence="10" id="KW-0393">Immunoglobulin domain</keyword>
<dbReference type="Pfam" id="PF07679">
    <property type="entry name" value="I-set"/>
    <property type="match status" value="3"/>
</dbReference>
<proteinExistence type="predicted"/>
<protein>
    <submittedName>
        <fullName evidence="16">Down syndrome cell adhesion molecule-like</fullName>
    </submittedName>
</protein>
<accession>A0A8T0FDE7</accession>
<dbReference type="FunFam" id="2.60.40.10:FF:000120">
    <property type="entry name" value="Down syndrome cell adhesion molecule like 1"/>
    <property type="match status" value="1"/>
</dbReference>
<evidence type="ECO:0000256" key="7">
    <source>
        <dbReference type="ARBA" id="ARBA00023136"/>
    </source>
</evidence>
<evidence type="ECO:0000256" key="8">
    <source>
        <dbReference type="ARBA" id="ARBA00023157"/>
    </source>
</evidence>
<feature type="chain" id="PRO_5035777650" evidence="13">
    <location>
        <begin position="22"/>
        <end position="1229"/>
    </location>
</feature>
<feature type="compositionally biased region" description="Polar residues" evidence="11">
    <location>
        <begin position="1218"/>
        <end position="1229"/>
    </location>
</feature>
<dbReference type="InterPro" id="IPR007110">
    <property type="entry name" value="Ig-like_dom"/>
</dbReference>
<dbReference type="FunFam" id="2.60.40.10:FF:001049">
    <property type="entry name" value="Down syndrome cell adhesion molecule-like protein Dscam2"/>
    <property type="match status" value="1"/>
</dbReference>
<evidence type="ECO:0000256" key="9">
    <source>
        <dbReference type="ARBA" id="ARBA00023180"/>
    </source>
</evidence>
<keyword evidence="5" id="KW-0130">Cell adhesion</keyword>
<evidence type="ECO:0000259" key="15">
    <source>
        <dbReference type="PROSITE" id="PS50853"/>
    </source>
</evidence>
<evidence type="ECO:0000256" key="2">
    <source>
        <dbReference type="ARBA" id="ARBA00022692"/>
    </source>
</evidence>
<evidence type="ECO:0000256" key="4">
    <source>
        <dbReference type="ARBA" id="ARBA00022737"/>
    </source>
</evidence>
<feature type="domain" description="Ig-like" evidence="14">
    <location>
        <begin position="496"/>
        <end position="589"/>
    </location>
</feature>
<dbReference type="SUPFAM" id="SSF48726">
    <property type="entry name" value="Immunoglobulin"/>
    <property type="match status" value="7"/>
</dbReference>
<dbReference type="GO" id="GO:0070593">
    <property type="term" value="P:dendrite self-avoidance"/>
    <property type="evidence" value="ECO:0007669"/>
    <property type="project" value="TreeGrafter"/>
</dbReference>
<dbReference type="CDD" id="cd20958">
    <property type="entry name" value="IgI_5_Dscam"/>
    <property type="match status" value="1"/>
</dbReference>
<keyword evidence="9" id="KW-0325">Glycoprotein</keyword>
<evidence type="ECO:0000256" key="6">
    <source>
        <dbReference type="ARBA" id="ARBA00022989"/>
    </source>
</evidence>
<dbReference type="InterPro" id="IPR036116">
    <property type="entry name" value="FN3_sf"/>
</dbReference>
<organism evidence="16 17">
    <name type="scientific">Argiope bruennichi</name>
    <name type="common">Wasp spider</name>
    <name type="synonym">Aranea bruennichi</name>
    <dbReference type="NCBI Taxonomy" id="94029"/>
    <lineage>
        <taxon>Eukaryota</taxon>
        <taxon>Metazoa</taxon>
        <taxon>Ecdysozoa</taxon>
        <taxon>Arthropoda</taxon>
        <taxon>Chelicerata</taxon>
        <taxon>Arachnida</taxon>
        <taxon>Araneae</taxon>
        <taxon>Araneomorphae</taxon>
        <taxon>Entelegynae</taxon>
        <taxon>Araneoidea</taxon>
        <taxon>Araneidae</taxon>
        <taxon>Argiope</taxon>
    </lineage>
</organism>
<evidence type="ECO:0000259" key="14">
    <source>
        <dbReference type="PROSITE" id="PS50835"/>
    </source>
</evidence>
<dbReference type="Pfam" id="PF13927">
    <property type="entry name" value="Ig_3"/>
    <property type="match status" value="1"/>
</dbReference>
<keyword evidence="4" id="KW-0677">Repeat</keyword>
<keyword evidence="6 12" id="KW-1133">Transmembrane helix</keyword>
<feature type="compositionally biased region" description="Basic and acidic residues" evidence="11">
    <location>
        <begin position="1177"/>
        <end position="1189"/>
    </location>
</feature>
<feature type="region of interest" description="Disordered" evidence="11">
    <location>
        <begin position="956"/>
        <end position="975"/>
    </location>
</feature>
<dbReference type="EMBL" id="JABXBU010000012">
    <property type="protein sequence ID" value="KAF8789146.1"/>
    <property type="molecule type" value="Genomic_DNA"/>
</dbReference>
<evidence type="ECO:0000256" key="12">
    <source>
        <dbReference type="SAM" id="Phobius"/>
    </source>
</evidence>
<keyword evidence="17" id="KW-1185">Reference proteome</keyword>
<dbReference type="GO" id="GO:0007411">
    <property type="term" value="P:axon guidance"/>
    <property type="evidence" value="ECO:0007669"/>
    <property type="project" value="TreeGrafter"/>
</dbReference>
<dbReference type="GO" id="GO:0005886">
    <property type="term" value="C:plasma membrane"/>
    <property type="evidence" value="ECO:0007669"/>
    <property type="project" value="TreeGrafter"/>
</dbReference>
<feature type="domain" description="Ig-like" evidence="14">
    <location>
        <begin position="395"/>
        <end position="491"/>
    </location>
</feature>
<evidence type="ECO:0000313" key="16">
    <source>
        <dbReference type="EMBL" id="KAF8789146.1"/>
    </source>
</evidence>
<dbReference type="PANTHER" id="PTHR10075">
    <property type="entry name" value="BASIGIN RELATED"/>
    <property type="match status" value="1"/>
</dbReference>